<dbReference type="InterPro" id="IPR017927">
    <property type="entry name" value="FAD-bd_FR_type"/>
</dbReference>
<keyword evidence="1" id="KW-0285">Flavoprotein</keyword>
<dbReference type="RefSeq" id="WP_103892559.1">
    <property type="nucleotide sequence ID" value="NZ_CP027768.1"/>
</dbReference>
<dbReference type="InterPro" id="IPR050353">
    <property type="entry name" value="PyrK_electron_transfer"/>
</dbReference>
<dbReference type="Pfam" id="PF10418">
    <property type="entry name" value="DHODB_Fe-S_bind"/>
    <property type="match status" value="1"/>
</dbReference>
<evidence type="ECO:0000313" key="5">
    <source>
        <dbReference type="Proteomes" id="UP000280475"/>
    </source>
</evidence>
<protein>
    <submittedName>
        <fullName evidence="4">Sulfide/dihydroorotate dehydrogenase-like FAD/NAD-binding protein</fullName>
    </submittedName>
</protein>
<name>A0A3G5FLN4_TETHA</name>
<dbReference type="Gene3D" id="2.40.30.10">
    <property type="entry name" value="Translation factors"/>
    <property type="match status" value="1"/>
</dbReference>
<dbReference type="GO" id="GO:0006221">
    <property type="term" value="P:pyrimidine nucleotide biosynthetic process"/>
    <property type="evidence" value="ECO:0007669"/>
    <property type="project" value="InterPro"/>
</dbReference>
<dbReference type="SUPFAM" id="SSF63380">
    <property type="entry name" value="Riboflavin synthase domain-like"/>
    <property type="match status" value="1"/>
</dbReference>
<proteinExistence type="predicted"/>
<evidence type="ECO:0000256" key="2">
    <source>
        <dbReference type="PIRSR" id="PIRSR006816-2"/>
    </source>
</evidence>
<dbReference type="Gene3D" id="3.40.50.80">
    <property type="entry name" value="Nucleotide-binding domain of ferredoxin-NADP reductase (FNR) module"/>
    <property type="match status" value="1"/>
</dbReference>
<dbReference type="InterPro" id="IPR012165">
    <property type="entry name" value="Cyt_c3_hydrogenase_gsu"/>
</dbReference>
<dbReference type="EMBL" id="CP027768">
    <property type="protein sequence ID" value="AYW51243.1"/>
    <property type="molecule type" value="Genomic_DNA"/>
</dbReference>
<dbReference type="GO" id="GO:0016491">
    <property type="term" value="F:oxidoreductase activity"/>
    <property type="evidence" value="ECO:0007669"/>
    <property type="project" value="InterPro"/>
</dbReference>
<dbReference type="InterPro" id="IPR019480">
    <property type="entry name" value="Dihydroorotate_DH_Fe-S-bd"/>
</dbReference>
<comment type="cofactor">
    <cofactor evidence="1">
        <name>FAD</name>
        <dbReference type="ChEBI" id="CHEBI:57692"/>
    </cofactor>
    <text evidence="1">Binds 1 FAD per subunit.</text>
</comment>
<keyword evidence="1" id="KW-0274">FAD</keyword>
<dbReference type="Proteomes" id="UP000280475">
    <property type="component" value="Chromosome"/>
</dbReference>
<dbReference type="PIRSF" id="PIRSF006816">
    <property type="entry name" value="Cyc3_hyd_g"/>
    <property type="match status" value="1"/>
</dbReference>
<dbReference type="AlphaFoldDB" id="A0A3G5FLN4"/>
<feature type="binding site" evidence="1">
    <location>
        <begin position="67"/>
        <end position="69"/>
    </location>
    <ligand>
        <name>FAD</name>
        <dbReference type="ChEBI" id="CHEBI:57692"/>
    </ligand>
</feature>
<keyword evidence="2" id="KW-0411">Iron-sulfur</keyword>
<reference evidence="4 5" key="1">
    <citation type="journal article" date="2012" name="Int. J. Syst. Evol. Microbiol.">
        <title>Characterization of Tetragenococcus strains from sugar thick juice reveals a novel species, Tetragenococcus osmophilus sp. nov., and divides Tetragenococcus halophilus into two subspecies, T. halophilus subsp. halophilus subsp. nov. and T. halophilus subsp. flandriensis subsp. nov.</title>
        <authorList>
            <person name="Juste A."/>
            <person name="Van Trappen S."/>
            <person name="Verreth C."/>
            <person name="Cleenwerck I."/>
            <person name="De Vos P."/>
            <person name="Lievens B."/>
            <person name="Willems K.A."/>
        </authorList>
    </citation>
    <scope>NUCLEOTIDE SEQUENCE [LARGE SCALE GENOMIC DNA]</scope>
    <source>
        <strain evidence="4 5">LMG 26042</strain>
    </source>
</reference>
<dbReference type="GO" id="GO:0046872">
    <property type="term" value="F:metal ion binding"/>
    <property type="evidence" value="ECO:0007669"/>
    <property type="project" value="UniProtKB-KW"/>
</dbReference>
<organism evidence="4 5">
    <name type="scientific">Tetragenococcus halophilus</name>
    <name type="common">Pediococcus halophilus</name>
    <dbReference type="NCBI Taxonomy" id="51669"/>
    <lineage>
        <taxon>Bacteria</taxon>
        <taxon>Bacillati</taxon>
        <taxon>Bacillota</taxon>
        <taxon>Bacilli</taxon>
        <taxon>Lactobacillales</taxon>
        <taxon>Enterococcaceae</taxon>
        <taxon>Tetragenococcus</taxon>
    </lineage>
</organism>
<feature type="binding site" evidence="2">
    <location>
        <position position="241"/>
    </location>
    <ligand>
        <name>[2Fe-2S] cluster</name>
        <dbReference type="ChEBI" id="CHEBI:190135"/>
    </ligand>
</feature>
<comment type="cofactor">
    <cofactor evidence="2">
        <name>[2Fe-2S] cluster</name>
        <dbReference type="ChEBI" id="CHEBI:190135"/>
    </cofactor>
    <text evidence="2">Binds 1 [2Fe-2S] cluster per subunit.</text>
</comment>
<dbReference type="InterPro" id="IPR039261">
    <property type="entry name" value="FNR_nucleotide-bd"/>
</dbReference>
<dbReference type="InterPro" id="IPR017938">
    <property type="entry name" value="Riboflavin_synthase-like_b-brl"/>
</dbReference>
<keyword evidence="2" id="KW-0408">Iron</keyword>
<feature type="domain" description="FAD-binding FR-type" evidence="3">
    <location>
        <begin position="2"/>
        <end position="100"/>
    </location>
</feature>
<evidence type="ECO:0000259" key="3">
    <source>
        <dbReference type="PROSITE" id="PS51384"/>
    </source>
</evidence>
<keyword evidence="2" id="KW-0479">Metal-binding</keyword>
<feature type="binding site" evidence="2">
    <location>
        <position position="226"/>
    </location>
    <ligand>
        <name>[2Fe-2S] cluster</name>
        <dbReference type="ChEBI" id="CHEBI:190135"/>
    </ligand>
</feature>
<dbReference type="NCBIfam" id="NF004862">
    <property type="entry name" value="PRK06222.1"/>
    <property type="match status" value="1"/>
</dbReference>
<dbReference type="CDD" id="cd06219">
    <property type="entry name" value="DHOD_e_trans_like1"/>
    <property type="match status" value="1"/>
</dbReference>
<sequence>MRRTTVFTISNCKKLAVNEYEFWVKAPQIASKAKAGQFVILRIDEFGERLPLTIVDSDKQAGKIHLIFQVVGKSTAALAELCDGDFLKDLVGPLGKATEIKNYGNVLLVGGGVGIAALYPIVKELKKAGNYVITVLGAKTEDLVILERECKEISDELYVMTDDGSAGEKGLVTDAMSKILTHQTINFCWAIGPSVMMKFCTLTADKYDLPIYVSLNPIMIDGTGMCGGCRVTTSDSIKFACVDGPEFLGSEVHWDEFISRMAQYNEEEALSYDQLKRQVKENA</sequence>
<evidence type="ECO:0000313" key="4">
    <source>
        <dbReference type="EMBL" id="AYW51243.1"/>
    </source>
</evidence>
<dbReference type="GO" id="GO:0051537">
    <property type="term" value="F:2 iron, 2 sulfur cluster binding"/>
    <property type="evidence" value="ECO:0007669"/>
    <property type="project" value="UniProtKB-KW"/>
</dbReference>
<evidence type="ECO:0000256" key="1">
    <source>
        <dbReference type="PIRSR" id="PIRSR006816-1"/>
    </source>
</evidence>
<feature type="binding site" evidence="2">
    <location>
        <position position="229"/>
    </location>
    <ligand>
        <name>[2Fe-2S] cluster</name>
        <dbReference type="ChEBI" id="CHEBI:190135"/>
    </ligand>
</feature>
<gene>
    <name evidence="4" type="ORF">C7H83_12610</name>
</gene>
<dbReference type="SUPFAM" id="SSF52343">
    <property type="entry name" value="Ferredoxin reductase-like, C-terminal NADP-linked domain"/>
    <property type="match status" value="1"/>
</dbReference>
<dbReference type="PANTHER" id="PTHR43513">
    <property type="entry name" value="DIHYDROOROTATE DEHYDROGENASE B (NAD(+)), ELECTRON TRANSFER SUBUNIT"/>
    <property type="match status" value="1"/>
</dbReference>
<accession>A0A3G5FLN4</accession>
<dbReference type="PROSITE" id="PS51384">
    <property type="entry name" value="FAD_FR"/>
    <property type="match status" value="1"/>
</dbReference>
<dbReference type="GO" id="GO:0050660">
    <property type="term" value="F:flavin adenine dinucleotide binding"/>
    <property type="evidence" value="ECO:0007669"/>
    <property type="project" value="InterPro"/>
</dbReference>
<keyword evidence="2" id="KW-0001">2Fe-2S</keyword>
<dbReference type="PANTHER" id="PTHR43513:SF3">
    <property type="entry name" value="DIHYDROOROTATE DEHYDROGENASE B (NAD(+)), ELECTRON TRANSFER SUBUNIT-RELATED"/>
    <property type="match status" value="1"/>
</dbReference>